<dbReference type="Gene3D" id="3.30.70.890">
    <property type="entry name" value="GHMP kinase, C-terminal domain"/>
    <property type="match status" value="1"/>
</dbReference>
<dbReference type="NCBIfam" id="TIGR00549">
    <property type="entry name" value="mevalon_kin"/>
    <property type="match status" value="1"/>
</dbReference>
<dbReference type="EC" id="2.7.1.36" evidence="3"/>
<keyword evidence="4" id="KW-0963">Cytoplasm</keyword>
<dbReference type="GO" id="GO:0005829">
    <property type="term" value="C:cytosol"/>
    <property type="evidence" value="ECO:0007669"/>
    <property type="project" value="TreeGrafter"/>
</dbReference>
<name>A0A347ZSQ9_9CHLR</name>
<keyword evidence="16" id="KW-1185">Reference proteome</keyword>
<comment type="subcellular location">
    <subcellularLocation>
        <location evidence="1">Cytoplasm</location>
    </subcellularLocation>
</comment>
<keyword evidence="10" id="KW-0460">Magnesium</keyword>
<evidence type="ECO:0000256" key="5">
    <source>
        <dbReference type="ARBA" id="ARBA00022516"/>
    </source>
</evidence>
<dbReference type="InterPro" id="IPR014721">
    <property type="entry name" value="Ribsml_uS5_D2-typ_fold_subgr"/>
</dbReference>
<dbReference type="AlphaFoldDB" id="A0A347ZSQ9"/>
<dbReference type="GO" id="GO:0004496">
    <property type="term" value="F:mevalonate kinase activity"/>
    <property type="evidence" value="ECO:0007669"/>
    <property type="project" value="UniProtKB-EC"/>
</dbReference>
<keyword evidence="8 15" id="KW-0418">Kinase</keyword>
<dbReference type="InterPro" id="IPR013750">
    <property type="entry name" value="GHMP_kinase_C_dom"/>
</dbReference>
<dbReference type="Pfam" id="PF08544">
    <property type="entry name" value="GHMP_kinases_C"/>
    <property type="match status" value="1"/>
</dbReference>
<dbReference type="Gene3D" id="3.30.230.10">
    <property type="match status" value="1"/>
</dbReference>
<dbReference type="RefSeq" id="WP_116224230.1">
    <property type="nucleotide sequence ID" value="NZ_AP018437.1"/>
</dbReference>
<evidence type="ECO:0000259" key="14">
    <source>
        <dbReference type="Pfam" id="PF08544"/>
    </source>
</evidence>
<dbReference type="EMBL" id="QUMS01000001">
    <property type="protein sequence ID" value="REG11087.1"/>
    <property type="molecule type" value="Genomic_DNA"/>
</dbReference>
<organism evidence="15 16">
    <name type="scientific">Pelolinea submarina</name>
    <dbReference type="NCBI Taxonomy" id="913107"/>
    <lineage>
        <taxon>Bacteria</taxon>
        <taxon>Bacillati</taxon>
        <taxon>Chloroflexota</taxon>
        <taxon>Anaerolineae</taxon>
        <taxon>Anaerolineales</taxon>
        <taxon>Anaerolineaceae</taxon>
        <taxon>Pelolinea</taxon>
    </lineage>
</organism>
<evidence type="ECO:0000256" key="12">
    <source>
        <dbReference type="ARBA" id="ARBA00029438"/>
    </source>
</evidence>
<evidence type="ECO:0000256" key="2">
    <source>
        <dbReference type="ARBA" id="ARBA00006495"/>
    </source>
</evidence>
<dbReference type="OrthoDB" id="9764892at2"/>
<evidence type="ECO:0000256" key="7">
    <source>
        <dbReference type="ARBA" id="ARBA00022741"/>
    </source>
</evidence>
<dbReference type="InterPro" id="IPR036554">
    <property type="entry name" value="GHMP_kinase_C_sf"/>
</dbReference>
<dbReference type="UniPathway" id="UPA00057">
    <property type="reaction ID" value="UER00098"/>
</dbReference>
<keyword evidence="7" id="KW-0547">Nucleotide-binding</keyword>
<keyword evidence="6" id="KW-0808">Transferase</keyword>
<keyword evidence="11" id="KW-0443">Lipid metabolism</keyword>
<dbReference type="PROSITE" id="PS00627">
    <property type="entry name" value="GHMP_KINASES_ATP"/>
    <property type="match status" value="1"/>
</dbReference>
<sequence length="313" mass="33354">MPAITAKSPGKTILFGEHAVVYGHPAIAVPLPSISLQVSFLGLPEQPAGTVHIRNANTHTEELLSQMSADHPIRAALELTSQSLGLSHIPATEISISSTIPIASGLGSSAALAAAFIRGFSQYLGFHLEDERIDELAFEMEKLQHGTPSGIDNTVIVHQKPIYFVKGRVVEHLKLGQPITLIVADTGVRSLTREVVAEVRERLQTSPEIVTPILEDIGRIARQAREELLHGTPEQIGHLMNENQDRLVELDVSCPELDNLVAAARSAGALGAKLCGSGKGGNMVALVLPDQAETVRDVLLDSGAVTAIIAEIE</sequence>
<evidence type="ECO:0000256" key="3">
    <source>
        <dbReference type="ARBA" id="ARBA00012103"/>
    </source>
</evidence>
<feature type="domain" description="GHMP kinase N-terminal" evidence="13">
    <location>
        <begin position="74"/>
        <end position="156"/>
    </location>
</feature>
<evidence type="ECO:0000313" key="16">
    <source>
        <dbReference type="Proteomes" id="UP000256388"/>
    </source>
</evidence>
<comment type="pathway">
    <text evidence="12">Isoprenoid biosynthesis; isopentenyl diphosphate biosynthesis via mevalonate pathway; isopentenyl diphosphate from (R)-mevalonate: step 1/3.</text>
</comment>
<keyword evidence="9" id="KW-0067">ATP-binding</keyword>
<keyword evidence="5" id="KW-0444">Lipid biosynthesis</keyword>
<dbReference type="InterPro" id="IPR006205">
    <property type="entry name" value="Mev_gal_kin"/>
</dbReference>
<comment type="similarity">
    <text evidence="2">Belongs to the GHMP kinase family. Mevalonate kinase subfamily.</text>
</comment>
<dbReference type="InterPro" id="IPR006204">
    <property type="entry name" value="GHMP_kinase_N_dom"/>
</dbReference>
<dbReference type="PANTHER" id="PTHR43290:SF2">
    <property type="entry name" value="MEVALONATE KINASE"/>
    <property type="match status" value="1"/>
</dbReference>
<dbReference type="GO" id="GO:0005524">
    <property type="term" value="F:ATP binding"/>
    <property type="evidence" value="ECO:0007669"/>
    <property type="project" value="UniProtKB-KW"/>
</dbReference>
<protein>
    <recommendedName>
        <fullName evidence="3">mevalonate kinase</fullName>
        <ecNumber evidence="3">2.7.1.36</ecNumber>
    </recommendedName>
</protein>
<evidence type="ECO:0000256" key="1">
    <source>
        <dbReference type="ARBA" id="ARBA00004496"/>
    </source>
</evidence>
<evidence type="ECO:0000259" key="13">
    <source>
        <dbReference type="Pfam" id="PF00288"/>
    </source>
</evidence>
<comment type="caution">
    <text evidence="15">The sequence shown here is derived from an EMBL/GenBank/DDBJ whole genome shotgun (WGS) entry which is preliminary data.</text>
</comment>
<reference evidence="15 16" key="1">
    <citation type="submission" date="2018-08" db="EMBL/GenBank/DDBJ databases">
        <title>Genomic Encyclopedia of Type Strains, Phase IV (KMG-IV): sequencing the most valuable type-strain genomes for metagenomic binning, comparative biology and taxonomic classification.</title>
        <authorList>
            <person name="Goeker M."/>
        </authorList>
    </citation>
    <scope>NUCLEOTIDE SEQUENCE [LARGE SCALE GENOMIC DNA]</scope>
    <source>
        <strain evidence="15 16">DSM 23923</strain>
    </source>
</reference>
<evidence type="ECO:0000256" key="9">
    <source>
        <dbReference type="ARBA" id="ARBA00022840"/>
    </source>
</evidence>
<evidence type="ECO:0000256" key="11">
    <source>
        <dbReference type="ARBA" id="ARBA00023098"/>
    </source>
</evidence>
<dbReference type="PRINTS" id="PR00959">
    <property type="entry name" value="MEVGALKINASE"/>
</dbReference>
<dbReference type="Proteomes" id="UP000256388">
    <property type="component" value="Unassembled WGS sequence"/>
</dbReference>
<dbReference type="Pfam" id="PF00288">
    <property type="entry name" value="GHMP_kinases_N"/>
    <property type="match status" value="1"/>
</dbReference>
<dbReference type="InterPro" id="IPR006203">
    <property type="entry name" value="GHMP_knse_ATP-bd_CS"/>
</dbReference>
<dbReference type="GO" id="GO:0019287">
    <property type="term" value="P:isopentenyl diphosphate biosynthetic process, mevalonate pathway"/>
    <property type="evidence" value="ECO:0007669"/>
    <property type="project" value="UniProtKB-UniPathway"/>
</dbReference>
<dbReference type="InterPro" id="IPR020568">
    <property type="entry name" value="Ribosomal_Su5_D2-typ_SF"/>
</dbReference>
<evidence type="ECO:0000256" key="8">
    <source>
        <dbReference type="ARBA" id="ARBA00022777"/>
    </source>
</evidence>
<proteinExistence type="inferred from homology"/>
<gene>
    <name evidence="15" type="ORF">DFR64_0960</name>
</gene>
<dbReference type="PANTHER" id="PTHR43290">
    <property type="entry name" value="MEVALONATE KINASE"/>
    <property type="match status" value="1"/>
</dbReference>
<accession>A0A347ZSQ9</accession>
<dbReference type="SUPFAM" id="SSF55060">
    <property type="entry name" value="GHMP Kinase, C-terminal domain"/>
    <property type="match status" value="1"/>
</dbReference>
<evidence type="ECO:0000256" key="6">
    <source>
        <dbReference type="ARBA" id="ARBA00022679"/>
    </source>
</evidence>
<feature type="domain" description="GHMP kinase C-terminal" evidence="14">
    <location>
        <begin position="225"/>
        <end position="299"/>
    </location>
</feature>
<dbReference type="SUPFAM" id="SSF54211">
    <property type="entry name" value="Ribosomal protein S5 domain 2-like"/>
    <property type="match status" value="1"/>
</dbReference>
<evidence type="ECO:0000256" key="4">
    <source>
        <dbReference type="ARBA" id="ARBA00022490"/>
    </source>
</evidence>
<evidence type="ECO:0000256" key="10">
    <source>
        <dbReference type="ARBA" id="ARBA00022842"/>
    </source>
</evidence>
<evidence type="ECO:0000313" key="15">
    <source>
        <dbReference type="EMBL" id="REG11087.1"/>
    </source>
</evidence>